<feature type="compositionally biased region" description="Acidic residues" evidence="1">
    <location>
        <begin position="949"/>
        <end position="961"/>
    </location>
</feature>
<feature type="compositionally biased region" description="Low complexity" evidence="1">
    <location>
        <begin position="759"/>
        <end position="779"/>
    </location>
</feature>
<evidence type="ECO:0000259" key="2">
    <source>
        <dbReference type="Pfam" id="PF08550"/>
    </source>
</evidence>
<dbReference type="Pfam" id="PF08550">
    <property type="entry name" value="GATA_AreA"/>
    <property type="match status" value="1"/>
</dbReference>
<feature type="domain" description="Nitrogen regulatory protein areA GATA-like" evidence="2">
    <location>
        <begin position="31"/>
        <end position="56"/>
    </location>
</feature>
<feature type="compositionally biased region" description="Polar residues" evidence="1">
    <location>
        <begin position="870"/>
        <end position="885"/>
    </location>
</feature>
<evidence type="ECO:0000259" key="3">
    <source>
        <dbReference type="Pfam" id="PF11702"/>
    </source>
</evidence>
<dbReference type="InterPro" id="IPR013860">
    <property type="entry name" value="AreA_GATA"/>
</dbReference>
<dbReference type="PANTHER" id="PTHR28014">
    <property type="entry name" value="NEGATIVE REGULATOR OF RAS-CAMP PATHWAY"/>
    <property type="match status" value="1"/>
</dbReference>
<feature type="compositionally biased region" description="Low complexity" evidence="1">
    <location>
        <begin position="148"/>
        <end position="164"/>
    </location>
</feature>
<accession>A0A9P7B955</accession>
<feature type="compositionally biased region" description="Basic and acidic residues" evidence="1">
    <location>
        <begin position="108"/>
        <end position="118"/>
    </location>
</feature>
<feature type="compositionally biased region" description="Basic and acidic residues" evidence="1">
    <location>
        <begin position="809"/>
        <end position="821"/>
    </location>
</feature>
<feature type="compositionally biased region" description="Low complexity" evidence="1">
    <location>
        <begin position="565"/>
        <end position="579"/>
    </location>
</feature>
<protein>
    <recommendedName>
        <fullName evidence="6">Nitrogen regulatory protein areA GATA-like domain-containing protein</fullName>
    </recommendedName>
</protein>
<name>A0A9P7B955_RHOMI</name>
<dbReference type="GO" id="GO:0031930">
    <property type="term" value="P:mitochondria-nucleus signaling pathway"/>
    <property type="evidence" value="ECO:0007669"/>
    <property type="project" value="TreeGrafter"/>
</dbReference>
<feature type="compositionally biased region" description="Polar residues" evidence="1">
    <location>
        <begin position="251"/>
        <end position="275"/>
    </location>
</feature>
<dbReference type="GO" id="GO:0000122">
    <property type="term" value="P:negative regulation of transcription by RNA polymerase II"/>
    <property type="evidence" value="ECO:0007669"/>
    <property type="project" value="TreeGrafter"/>
</dbReference>
<dbReference type="GO" id="GO:0006808">
    <property type="term" value="P:regulation of nitrogen utilization"/>
    <property type="evidence" value="ECO:0007669"/>
    <property type="project" value="TreeGrafter"/>
</dbReference>
<feature type="compositionally biased region" description="Low complexity" evidence="1">
    <location>
        <begin position="286"/>
        <end position="312"/>
    </location>
</feature>
<feature type="compositionally biased region" description="Low complexity" evidence="1">
    <location>
        <begin position="342"/>
        <end position="352"/>
    </location>
</feature>
<dbReference type="OrthoDB" id="515401at2759"/>
<organism evidence="4 5">
    <name type="scientific">Rhodotorula mucilaginosa</name>
    <name type="common">Yeast</name>
    <name type="synonym">Rhodotorula rubra</name>
    <dbReference type="NCBI Taxonomy" id="5537"/>
    <lineage>
        <taxon>Eukaryota</taxon>
        <taxon>Fungi</taxon>
        <taxon>Dikarya</taxon>
        <taxon>Basidiomycota</taxon>
        <taxon>Pucciniomycotina</taxon>
        <taxon>Microbotryomycetes</taxon>
        <taxon>Sporidiobolales</taxon>
        <taxon>Sporidiobolaceae</taxon>
        <taxon>Rhodotorula</taxon>
    </lineage>
</organism>
<keyword evidence="5" id="KW-1185">Reference proteome</keyword>
<dbReference type="Proteomes" id="UP000777482">
    <property type="component" value="Unassembled WGS sequence"/>
</dbReference>
<feature type="compositionally biased region" description="Low complexity" evidence="1">
    <location>
        <begin position="852"/>
        <end position="861"/>
    </location>
</feature>
<proteinExistence type="predicted"/>
<dbReference type="AlphaFoldDB" id="A0A9P7B955"/>
<dbReference type="InterPro" id="IPR021711">
    <property type="entry name" value="DUF3295"/>
</dbReference>
<feature type="region of interest" description="Disordered" evidence="1">
    <location>
        <begin position="62"/>
        <end position="200"/>
    </location>
</feature>
<feature type="region of interest" description="Disordered" evidence="1">
    <location>
        <begin position="216"/>
        <end position="980"/>
    </location>
</feature>
<dbReference type="EMBL" id="PUHQ01000011">
    <property type="protein sequence ID" value="KAG0665018.1"/>
    <property type="molecule type" value="Genomic_DNA"/>
</dbReference>
<dbReference type="Pfam" id="PF11702">
    <property type="entry name" value="DUF3295"/>
    <property type="match status" value="1"/>
</dbReference>
<evidence type="ECO:0000313" key="5">
    <source>
        <dbReference type="Proteomes" id="UP000777482"/>
    </source>
</evidence>
<evidence type="ECO:0000313" key="4">
    <source>
        <dbReference type="EMBL" id="KAG0665018.1"/>
    </source>
</evidence>
<feature type="compositionally biased region" description="Basic and acidic residues" evidence="1">
    <location>
        <begin position="555"/>
        <end position="564"/>
    </location>
</feature>
<dbReference type="PANTHER" id="PTHR28014:SF1">
    <property type="entry name" value="NEGATIVE REGULATOR OF RAS-CAMP PATHWAY"/>
    <property type="match status" value="1"/>
</dbReference>
<feature type="compositionally biased region" description="Polar residues" evidence="1">
    <location>
        <begin position="131"/>
        <end position="141"/>
    </location>
</feature>
<feature type="domain" description="DUF3295" evidence="3">
    <location>
        <begin position="792"/>
        <end position="823"/>
    </location>
</feature>
<feature type="compositionally biased region" description="Polar residues" evidence="1">
    <location>
        <begin position="459"/>
        <end position="470"/>
    </location>
</feature>
<feature type="compositionally biased region" description="Acidic residues" evidence="1">
    <location>
        <begin position="585"/>
        <end position="600"/>
    </location>
</feature>
<feature type="compositionally biased region" description="Polar residues" evidence="1">
    <location>
        <begin position="493"/>
        <end position="503"/>
    </location>
</feature>
<feature type="compositionally biased region" description="Acidic residues" evidence="1">
    <location>
        <begin position="84"/>
        <end position="95"/>
    </location>
</feature>
<feature type="compositionally biased region" description="Low complexity" evidence="1">
    <location>
        <begin position="645"/>
        <end position="656"/>
    </location>
</feature>
<comment type="caution">
    <text evidence="4">The sequence shown here is derived from an EMBL/GenBank/DDBJ whole genome shotgun (WGS) entry which is preliminary data.</text>
</comment>
<gene>
    <name evidence="4" type="ORF">C6P46_000644</name>
</gene>
<feature type="compositionally biased region" description="Basic and acidic residues" evidence="1">
    <location>
        <begin position="683"/>
        <end position="695"/>
    </location>
</feature>
<evidence type="ECO:0008006" key="6">
    <source>
        <dbReference type="Google" id="ProtNLM"/>
    </source>
</evidence>
<sequence length="980" mass="102664">MHATLPTHVLALAPDSLATIGQIDPDGLAELWSVFTRCKDSLQNGRRLENLSWRLWFDSGRRDPDLEDAVPKQNGDAQAAVPEEWSDPEWEETSDSESSVSSGEDADRDASGDGDGHVRAGRPTLARKAATTGSSSVSPQSKVHARPRTTSVPAAAAATAPTSPDSTCGGDGNGSNRVARPALARRGFSREGRPLHIISGNSLQRMIADLQRMPEIPPFGKARSLSDVPAATAPVKPPLGSRGSSAPDGLNSASRHASAPTSPTFSPAELENSSKLRSRRTSSDVSPALSRANSSPAPASTSTTFAAPSGSTEPPAPTPALHRRFPSNLAMSALPRTRRSRPASPSSSPPSREGADVPLTPSETAMLAVAESRNRSDVNLHKRTQSTADLAASFRPASFVKGFEPSPTSLDKPTPSVCVPTSVDARPGPGAIAPPPTPANRSAALAPSPPRNAAVSLSPPVTRQPSRTPASSLVSPPSTRSPPPVPSSSVVSTAHSHQSNASAGPSAMHGRRKGPGASKKIFFISSPDSDEEHSSRSRSSGMRVIVTPPSAKRVMAGDKQEEQKSASPAAAPAASAAEADNGDGGGDEDEWASDSDDDDASSGWGSEYSTESDEPRPGTRAGGRNQAFDAKTAFAKRAPSDLQRTASTATVSGSASNWGGGPGELKRPGLLSQLFHPDQFVEEPERKRSSLDLLRRQHQSSPALAMLGRQPSQHGLGSADGRDKQPPKTVRTKSFLKGKPEHVELESSSDEDEDEREAAAASAAQAEAEAQRAAAAALARRQRELEEVVAPPQTPRTTRRAMLATELSESLRRNLLWERQTRNRVLGGQPPRRPMMPGEQLPPRPASSTNLAQQQQQAPAGAPTPPPGVTRTQTDNNRTNHTSAAAPTGGSRRSPPPNGRIAGVDPPPRERHAGTAALPRRHTTGTGLYLQAMAGGQFPGARRGRGEMTESEDSDSSDDDGGTASPADAFGSSIAGQRVW</sequence>
<evidence type="ECO:0000256" key="1">
    <source>
        <dbReference type="SAM" id="MobiDB-lite"/>
    </source>
</evidence>
<feature type="compositionally biased region" description="Acidic residues" evidence="1">
    <location>
        <begin position="747"/>
        <end position="756"/>
    </location>
</feature>
<reference evidence="4 5" key="1">
    <citation type="submission" date="2020-11" db="EMBL/GenBank/DDBJ databases">
        <title>Kefir isolates.</title>
        <authorList>
            <person name="Marcisauskas S."/>
            <person name="Kim Y."/>
            <person name="Blasche S."/>
        </authorList>
    </citation>
    <scope>NUCLEOTIDE SEQUENCE [LARGE SCALE GENOMIC DNA]</scope>
    <source>
        <strain evidence="4 5">KR</strain>
    </source>
</reference>
<dbReference type="GO" id="GO:0005737">
    <property type="term" value="C:cytoplasm"/>
    <property type="evidence" value="ECO:0007669"/>
    <property type="project" value="TreeGrafter"/>
</dbReference>
<dbReference type="InterPro" id="IPR053043">
    <property type="entry name" value="Ras-cAMP_regulatory"/>
</dbReference>